<accession>A0A1Y2IDM4</accession>
<feature type="compositionally biased region" description="Polar residues" evidence="1">
    <location>
        <begin position="183"/>
        <end position="200"/>
    </location>
</feature>
<dbReference type="EMBL" id="KZ084143">
    <property type="protein sequence ID" value="OSC98001.1"/>
    <property type="molecule type" value="Genomic_DNA"/>
</dbReference>
<evidence type="ECO:0000313" key="2">
    <source>
        <dbReference type="EMBL" id="OSC98001.1"/>
    </source>
</evidence>
<sequence>MPSILERLRKRTLSQQSSTSTPPTLAPPPPQITPVAYNAPLATTRSEPSLVDRRIVQDLPALLHALERDQGAPDPGALKPPRTRKRSGLAGLVLNRKDNADHRPESTAVQAPEKENDERSSDSQLGSVRSTKSTGKGKQRSLGASRRYLSAAASPWSTFGRQRTRSATSPSAFAQAPRPGSRSRASTVYGPSSSNTGEWL</sequence>
<protein>
    <submittedName>
        <fullName evidence="2">Uncharacterized protein</fullName>
    </submittedName>
</protein>
<feature type="compositionally biased region" description="Polar residues" evidence="1">
    <location>
        <begin position="155"/>
        <end position="172"/>
    </location>
</feature>
<feature type="compositionally biased region" description="Basic and acidic residues" evidence="1">
    <location>
        <begin position="95"/>
        <end position="105"/>
    </location>
</feature>
<evidence type="ECO:0000256" key="1">
    <source>
        <dbReference type="SAM" id="MobiDB-lite"/>
    </source>
</evidence>
<evidence type="ECO:0000313" key="3">
    <source>
        <dbReference type="Proteomes" id="UP000193067"/>
    </source>
</evidence>
<feature type="compositionally biased region" description="Polar residues" evidence="1">
    <location>
        <begin position="122"/>
        <end position="136"/>
    </location>
</feature>
<dbReference type="Proteomes" id="UP000193067">
    <property type="component" value="Unassembled WGS sequence"/>
</dbReference>
<dbReference type="AlphaFoldDB" id="A0A1Y2IDM4"/>
<proteinExistence type="predicted"/>
<organism evidence="2 3">
    <name type="scientific">Trametes coccinea (strain BRFM310)</name>
    <name type="common">Pycnoporus coccineus</name>
    <dbReference type="NCBI Taxonomy" id="1353009"/>
    <lineage>
        <taxon>Eukaryota</taxon>
        <taxon>Fungi</taxon>
        <taxon>Dikarya</taxon>
        <taxon>Basidiomycota</taxon>
        <taxon>Agaricomycotina</taxon>
        <taxon>Agaricomycetes</taxon>
        <taxon>Polyporales</taxon>
        <taxon>Polyporaceae</taxon>
        <taxon>Trametes</taxon>
    </lineage>
</organism>
<gene>
    <name evidence="2" type="ORF">PYCCODRAFT_1480881</name>
</gene>
<keyword evidence="3" id="KW-1185">Reference proteome</keyword>
<feature type="region of interest" description="Disordered" evidence="1">
    <location>
        <begin position="1"/>
        <end position="52"/>
    </location>
</feature>
<feature type="non-terminal residue" evidence="2">
    <location>
        <position position="200"/>
    </location>
</feature>
<feature type="compositionally biased region" description="Basic and acidic residues" evidence="1">
    <location>
        <begin position="112"/>
        <end position="121"/>
    </location>
</feature>
<name>A0A1Y2IDM4_TRAC3</name>
<reference evidence="2 3" key="1">
    <citation type="journal article" date="2015" name="Biotechnol. Biofuels">
        <title>Enhanced degradation of softwood versus hardwood by the white-rot fungus Pycnoporus coccineus.</title>
        <authorList>
            <person name="Couturier M."/>
            <person name="Navarro D."/>
            <person name="Chevret D."/>
            <person name="Henrissat B."/>
            <person name="Piumi F."/>
            <person name="Ruiz-Duenas F.J."/>
            <person name="Martinez A.T."/>
            <person name="Grigoriev I.V."/>
            <person name="Riley R."/>
            <person name="Lipzen A."/>
            <person name="Berrin J.G."/>
            <person name="Master E.R."/>
            <person name="Rosso M.N."/>
        </authorList>
    </citation>
    <scope>NUCLEOTIDE SEQUENCE [LARGE SCALE GENOMIC DNA]</scope>
    <source>
        <strain evidence="2 3">BRFM310</strain>
    </source>
</reference>
<feature type="region of interest" description="Disordered" evidence="1">
    <location>
        <begin position="66"/>
        <end position="200"/>
    </location>
</feature>
<feature type="compositionally biased region" description="Low complexity" evidence="1">
    <location>
        <begin position="13"/>
        <end position="23"/>
    </location>
</feature>
<dbReference type="OrthoDB" id="2758662at2759"/>